<reference evidence="1" key="1">
    <citation type="submission" date="2014-09" db="EMBL/GenBank/DDBJ databases">
        <authorList>
            <person name="Magalhaes I.L.F."/>
            <person name="Oliveira U."/>
            <person name="Santos F.R."/>
            <person name="Vidigal T.H.D.A."/>
            <person name="Brescovit A.D."/>
            <person name="Santos A.J."/>
        </authorList>
    </citation>
    <scope>NUCLEOTIDE SEQUENCE</scope>
    <source>
        <tissue evidence="1">Shoot tissue taken approximately 20 cm above the soil surface</tissue>
    </source>
</reference>
<dbReference type="EMBL" id="GBRH01208597">
    <property type="protein sequence ID" value="JAD89298.1"/>
    <property type="molecule type" value="Transcribed_RNA"/>
</dbReference>
<dbReference type="AlphaFoldDB" id="A0A0A9DRH5"/>
<accession>A0A0A9DRH5</accession>
<reference evidence="1" key="2">
    <citation type="journal article" date="2015" name="Data Brief">
        <title>Shoot transcriptome of the giant reed, Arundo donax.</title>
        <authorList>
            <person name="Barrero R.A."/>
            <person name="Guerrero F.D."/>
            <person name="Moolhuijzen P."/>
            <person name="Goolsby J.A."/>
            <person name="Tidwell J."/>
            <person name="Bellgard S.E."/>
            <person name="Bellgard M.I."/>
        </authorList>
    </citation>
    <scope>NUCLEOTIDE SEQUENCE</scope>
    <source>
        <tissue evidence="1">Shoot tissue taken approximately 20 cm above the soil surface</tissue>
    </source>
</reference>
<evidence type="ECO:0000313" key="1">
    <source>
        <dbReference type="EMBL" id="JAD89298.1"/>
    </source>
</evidence>
<sequence length="51" mass="6189">MHVLRMNDIPQNSLHKYVESHTLMRRNFVVLIKLLLGTRWFILENERILCP</sequence>
<protein>
    <submittedName>
        <fullName evidence="1">Uncharacterized protein</fullName>
    </submittedName>
</protein>
<proteinExistence type="predicted"/>
<organism evidence="1">
    <name type="scientific">Arundo donax</name>
    <name type="common">Giant reed</name>
    <name type="synonym">Donax arundinaceus</name>
    <dbReference type="NCBI Taxonomy" id="35708"/>
    <lineage>
        <taxon>Eukaryota</taxon>
        <taxon>Viridiplantae</taxon>
        <taxon>Streptophyta</taxon>
        <taxon>Embryophyta</taxon>
        <taxon>Tracheophyta</taxon>
        <taxon>Spermatophyta</taxon>
        <taxon>Magnoliopsida</taxon>
        <taxon>Liliopsida</taxon>
        <taxon>Poales</taxon>
        <taxon>Poaceae</taxon>
        <taxon>PACMAD clade</taxon>
        <taxon>Arundinoideae</taxon>
        <taxon>Arundineae</taxon>
        <taxon>Arundo</taxon>
    </lineage>
</organism>
<name>A0A0A9DRH5_ARUDO</name>